<dbReference type="Proteomes" id="UP000664132">
    <property type="component" value="Unassembled WGS sequence"/>
</dbReference>
<dbReference type="EC" id="4.2.2.23" evidence="4"/>
<dbReference type="SUPFAM" id="SSF49452">
    <property type="entry name" value="Starch-binding domain-like"/>
    <property type="match status" value="1"/>
</dbReference>
<dbReference type="CDD" id="cd10320">
    <property type="entry name" value="RGL4_N"/>
    <property type="match status" value="1"/>
</dbReference>
<keyword evidence="8" id="KW-0119">Carbohydrate metabolism</keyword>
<feature type="signal peptide" evidence="10">
    <location>
        <begin position="1"/>
        <end position="17"/>
    </location>
</feature>
<dbReference type="Gene3D" id="2.60.120.260">
    <property type="entry name" value="Galactose-binding domain-like"/>
    <property type="match status" value="1"/>
</dbReference>
<evidence type="ECO:0000259" key="11">
    <source>
        <dbReference type="Pfam" id="PF14683"/>
    </source>
</evidence>
<dbReference type="Pfam" id="PF14686">
    <property type="entry name" value="fn3_3"/>
    <property type="match status" value="1"/>
</dbReference>
<organism evidence="13 14">
    <name type="scientific">Cadophora malorum</name>
    <dbReference type="NCBI Taxonomy" id="108018"/>
    <lineage>
        <taxon>Eukaryota</taxon>
        <taxon>Fungi</taxon>
        <taxon>Dikarya</taxon>
        <taxon>Ascomycota</taxon>
        <taxon>Pezizomycotina</taxon>
        <taxon>Leotiomycetes</taxon>
        <taxon>Helotiales</taxon>
        <taxon>Ploettnerulaceae</taxon>
        <taxon>Cadophora</taxon>
    </lineage>
</organism>
<dbReference type="SUPFAM" id="SSF49785">
    <property type="entry name" value="Galactose-binding domain-like"/>
    <property type="match status" value="1"/>
</dbReference>
<dbReference type="InterPro" id="IPR013784">
    <property type="entry name" value="Carb-bd-like_fold"/>
</dbReference>
<protein>
    <recommendedName>
        <fullName evidence="4">rhamnogalacturonan endolyase</fullName>
        <ecNumber evidence="4">4.2.2.23</ecNumber>
    </recommendedName>
</protein>
<name>A0A8H7TD88_9HELO</name>
<dbReference type="GO" id="GO:0005576">
    <property type="term" value="C:extracellular region"/>
    <property type="evidence" value="ECO:0007669"/>
    <property type="project" value="UniProtKB-SubCell"/>
</dbReference>
<keyword evidence="7" id="KW-0456">Lyase</keyword>
<evidence type="ECO:0000256" key="3">
    <source>
        <dbReference type="ARBA" id="ARBA00010418"/>
    </source>
</evidence>
<evidence type="ECO:0000256" key="7">
    <source>
        <dbReference type="ARBA" id="ARBA00023239"/>
    </source>
</evidence>
<comment type="subcellular location">
    <subcellularLocation>
        <location evidence="2">Secreted</location>
    </subcellularLocation>
</comment>
<feature type="domain" description="Rhamnogalacturonan lyase" evidence="11">
    <location>
        <begin position="368"/>
        <end position="524"/>
    </location>
</feature>
<dbReference type="InterPro" id="IPR008979">
    <property type="entry name" value="Galactose-bd-like_sf"/>
</dbReference>
<evidence type="ECO:0000256" key="9">
    <source>
        <dbReference type="ARBA" id="ARBA00023326"/>
    </source>
</evidence>
<dbReference type="OrthoDB" id="1179585at2759"/>
<reference evidence="13" key="1">
    <citation type="submission" date="2021-02" db="EMBL/GenBank/DDBJ databases">
        <title>Genome sequence Cadophora malorum strain M34.</title>
        <authorList>
            <person name="Stefanovic E."/>
            <person name="Vu D."/>
            <person name="Scully C."/>
            <person name="Dijksterhuis J."/>
            <person name="Roader J."/>
            <person name="Houbraken J."/>
        </authorList>
    </citation>
    <scope>NUCLEOTIDE SEQUENCE</scope>
    <source>
        <strain evidence="13">M34</strain>
    </source>
</reference>
<keyword evidence="14" id="KW-1185">Reference proteome</keyword>
<accession>A0A8H7TD88</accession>
<dbReference type="SUPFAM" id="SSF74650">
    <property type="entry name" value="Galactose mutarotase-like"/>
    <property type="match status" value="1"/>
</dbReference>
<feature type="domain" description="Rhamnogalacturonan lyase" evidence="12">
    <location>
        <begin position="276"/>
        <end position="354"/>
    </location>
</feature>
<dbReference type="CDD" id="cd10316">
    <property type="entry name" value="RGL4_M"/>
    <property type="match status" value="1"/>
</dbReference>
<evidence type="ECO:0000256" key="4">
    <source>
        <dbReference type="ARBA" id="ARBA00012437"/>
    </source>
</evidence>
<dbReference type="Gene3D" id="2.70.98.10">
    <property type="match status" value="1"/>
</dbReference>
<proteinExistence type="inferred from homology"/>
<keyword evidence="5" id="KW-0964">Secreted</keyword>
<keyword evidence="6 10" id="KW-0732">Signal</keyword>
<gene>
    <name evidence="13" type="ORF">IFR04_009823</name>
</gene>
<comment type="caution">
    <text evidence="13">The sequence shown here is derived from an EMBL/GenBank/DDBJ whole genome shotgun (WGS) entry which is preliminary data.</text>
</comment>
<evidence type="ECO:0000259" key="12">
    <source>
        <dbReference type="Pfam" id="PF14686"/>
    </source>
</evidence>
<dbReference type="GO" id="GO:0102210">
    <property type="term" value="F:rhamnogalacturonan endolyase activity"/>
    <property type="evidence" value="ECO:0007669"/>
    <property type="project" value="UniProtKB-EC"/>
</dbReference>
<feature type="chain" id="PRO_5034241343" description="rhamnogalacturonan endolyase" evidence="10">
    <location>
        <begin position="18"/>
        <end position="537"/>
    </location>
</feature>
<dbReference type="InterPro" id="IPR029411">
    <property type="entry name" value="RG-lyase_III"/>
</dbReference>
<dbReference type="Pfam" id="PF14683">
    <property type="entry name" value="CBM-like"/>
    <property type="match status" value="1"/>
</dbReference>
<comment type="catalytic activity">
    <reaction evidence="1">
        <text>Endotype eliminative cleavage of L-alpha-rhamnopyranosyl-(1-&gt;4)-alpha-D-galactopyranosyluronic acid bonds of rhamnogalacturonan I domains in ramified hairy regions of pectin leaving L-rhamnopyranose at the reducing end and 4-deoxy-4,5-unsaturated D-galactopyranosyluronic acid at the non-reducing end.</text>
        <dbReference type="EC" id="4.2.2.23"/>
    </reaction>
</comment>
<evidence type="ECO:0000256" key="5">
    <source>
        <dbReference type="ARBA" id="ARBA00022525"/>
    </source>
</evidence>
<dbReference type="InterPro" id="IPR051850">
    <property type="entry name" value="Polysacch_Lyase_4"/>
</dbReference>
<evidence type="ECO:0000313" key="13">
    <source>
        <dbReference type="EMBL" id="KAG4417047.1"/>
    </source>
</evidence>
<evidence type="ECO:0000256" key="1">
    <source>
        <dbReference type="ARBA" id="ARBA00001324"/>
    </source>
</evidence>
<keyword evidence="9" id="KW-0624">Polysaccharide degradation</keyword>
<comment type="similarity">
    <text evidence="3">Belongs to the polysaccharide lyase 4 family.</text>
</comment>
<dbReference type="CDD" id="cd10317">
    <property type="entry name" value="RGL4_C"/>
    <property type="match status" value="1"/>
</dbReference>
<dbReference type="GO" id="GO:0030246">
    <property type="term" value="F:carbohydrate binding"/>
    <property type="evidence" value="ECO:0007669"/>
    <property type="project" value="InterPro"/>
</dbReference>
<dbReference type="InterPro" id="IPR029413">
    <property type="entry name" value="RG-lyase_II"/>
</dbReference>
<dbReference type="PANTHER" id="PTHR32018:SF1">
    <property type="entry name" value="RHAMNOGALACTURONAN ENDOLYASE"/>
    <property type="match status" value="1"/>
</dbReference>
<evidence type="ECO:0000256" key="8">
    <source>
        <dbReference type="ARBA" id="ARBA00023277"/>
    </source>
</evidence>
<sequence length="537" mass="59427">MQFLVPALSLLIGAASAAPAITSEPIKPFLIRRTSTTGWVIGNGLWNITIGDVYGKKLFYGGRDLIGDAVGHYAGYDLHGAYQYIVNKNLPTLGVLRTLFRLDNTTFTHGRTNIKDEELPSFADILSGMKVQDETFQRPNGTYITKYDWSAFIRSIDFHGVYGEDFGSWYIRPGRDYLNGNQLKQELTVHRETKTGDAVELNVIHGSHFQVSSQATFPVGKIWGPWLWYLNDGSKEDAAKRSKKEFASWPYPWLNDTAYSSRGIVTGKLTLSNGKPASGASVFLGDNRSNLTTLDQSANYQYTATADSKGNFRIEAIRTGIYTLSAWGNGGSLSAVTTTFAQNDIVVKRGKKIALENLTWKIHSERKQIFQIGALDHKALGFKNGGAPYTHGLAAQSPANLTYTIGTSTESDWYYASSNLGTWTIVFDVPKADLRLNRTAILTISLAGWSQSSNLDVSLNGNAVTSFVTANLKSDPALYRSGTTAGEWRFYEFVVDGGWLKEGENRLGFQITRATLWRGFMWDSAFWSGVFELEGGR</sequence>
<dbReference type="PANTHER" id="PTHR32018">
    <property type="entry name" value="RHAMNOGALACTURONATE LYASE FAMILY PROTEIN"/>
    <property type="match status" value="1"/>
</dbReference>
<evidence type="ECO:0000313" key="14">
    <source>
        <dbReference type="Proteomes" id="UP000664132"/>
    </source>
</evidence>
<evidence type="ECO:0000256" key="10">
    <source>
        <dbReference type="SAM" id="SignalP"/>
    </source>
</evidence>
<dbReference type="InterPro" id="IPR014718">
    <property type="entry name" value="GH-type_carb-bd"/>
</dbReference>
<evidence type="ECO:0000256" key="2">
    <source>
        <dbReference type="ARBA" id="ARBA00004613"/>
    </source>
</evidence>
<evidence type="ECO:0000256" key="6">
    <source>
        <dbReference type="ARBA" id="ARBA00022729"/>
    </source>
</evidence>
<dbReference type="EMBL" id="JAFJYH010000166">
    <property type="protein sequence ID" value="KAG4417047.1"/>
    <property type="molecule type" value="Genomic_DNA"/>
</dbReference>
<dbReference type="GO" id="GO:0000272">
    <property type="term" value="P:polysaccharide catabolic process"/>
    <property type="evidence" value="ECO:0007669"/>
    <property type="project" value="UniProtKB-KW"/>
</dbReference>
<dbReference type="AlphaFoldDB" id="A0A8H7TD88"/>
<dbReference type="InterPro" id="IPR011013">
    <property type="entry name" value="Gal_mutarotase_sf_dom"/>
</dbReference>
<dbReference type="Gene3D" id="2.60.40.1120">
    <property type="entry name" value="Carboxypeptidase-like, regulatory domain"/>
    <property type="match status" value="1"/>
</dbReference>